<dbReference type="InterPro" id="IPR031846">
    <property type="entry name" value="Hvcn1"/>
</dbReference>
<accession>A0A8J4TP08</accession>
<keyword evidence="7 13" id="KW-1133">Transmembrane helix</keyword>
<evidence type="ECO:0000256" key="12">
    <source>
        <dbReference type="ARBA" id="ARBA00031989"/>
    </source>
</evidence>
<keyword evidence="8" id="KW-0175">Coiled coil</keyword>
<evidence type="ECO:0000313" key="15">
    <source>
        <dbReference type="EMBL" id="KAF5403289.1"/>
    </source>
</evidence>
<dbReference type="GO" id="GO:0030171">
    <property type="term" value="F:voltage-gated proton channel activity"/>
    <property type="evidence" value="ECO:0007669"/>
    <property type="project" value="InterPro"/>
</dbReference>
<dbReference type="Gene3D" id="1.20.120.350">
    <property type="entry name" value="Voltage-gated potassium channels. Chain C"/>
    <property type="match status" value="1"/>
</dbReference>
<evidence type="ECO:0000256" key="1">
    <source>
        <dbReference type="ARBA" id="ARBA00004651"/>
    </source>
</evidence>
<dbReference type="Proteomes" id="UP000748531">
    <property type="component" value="Unassembled WGS sequence"/>
</dbReference>
<dbReference type="GO" id="GO:0005886">
    <property type="term" value="C:plasma membrane"/>
    <property type="evidence" value="ECO:0007669"/>
    <property type="project" value="UniProtKB-SubCell"/>
</dbReference>
<keyword evidence="5 13" id="KW-0812">Transmembrane</keyword>
<dbReference type="EMBL" id="LUCH01001314">
    <property type="protein sequence ID" value="KAF5403289.1"/>
    <property type="molecule type" value="Genomic_DNA"/>
</dbReference>
<evidence type="ECO:0000256" key="10">
    <source>
        <dbReference type="ARBA" id="ARBA00023136"/>
    </source>
</evidence>
<reference evidence="15" key="1">
    <citation type="submission" date="2019-05" db="EMBL/GenBank/DDBJ databases">
        <title>Annotation for the trematode Paragonimus heterotremus.</title>
        <authorList>
            <person name="Choi Y.-J."/>
        </authorList>
    </citation>
    <scope>NUCLEOTIDE SEQUENCE</scope>
    <source>
        <strain evidence="15">LC</strain>
    </source>
</reference>
<dbReference type="PANTHER" id="PTHR46480:SF1">
    <property type="entry name" value="VOLTAGE-GATED HYDROGEN CHANNEL 1"/>
    <property type="match status" value="1"/>
</dbReference>
<gene>
    <name evidence="15" type="ORF">PHET_03192</name>
</gene>
<keyword evidence="11" id="KW-0407">Ion channel</keyword>
<keyword evidence="4" id="KW-1003">Cell membrane</keyword>
<dbReference type="AlphaFoldDB" id="A0A8J4TP08"/>
<keyword evidence="16" id="KW-1185">Reference proteome</keyword>
<evidence type="ECO:0000256" key="5">
    <source>
        <dbReference type="ARBA" id="ARBA00022692"/>
    </source>
</evidence>
<evidence type="ECO:0000256" key="8">
    <source>
        <dbReference type="ARBA" id="ARBA00023054"/>
    </source>
</evidence>
<comment type="caution">
    <text evidence="15">The sequence shown here is derived from an EMBL/GenBank/DDBJ whole genome shotgun (WGS) entry which is preliminary data.</text>
</comment>
<proteinExistence type="predicted"/>
<dbReference type="Pfam" id="PF00520">
    <property type="entry name" value="Ion_trans"/>
    <property type="match status" value="1"/>
</dbReference>
<keyword evidence="3" id="KW-0813">Transport</keyword>
<protein>
    <recommendedName>
        <fullName evidence="2">Voltage-gated hydrogen channel 1</fullName>
    </recommendedName>
    <alternativeName>
        <fullName evidence="12">Hydrogen voltage-gated channel 1</fullName>
    </alternativeName>
</protein>
<keyword evidence="9" id="KW-0406">Ion transport</keyword>
<dbReference type="PANTHER" id="PTHR46480">
    <property type="entry name" value="F20B24.22"/>
    <property type="match status" value="1"/>
</dbReference>
<keyword evidence="6" id="KW-0851">Voltage-gated channel</keyword>
<evidence type="ECO:0000256" key="7">
    <source>
        <dbReference type="ARBA" id="ARBA00022989"/>
    </source>
</evidence>
<evidence type="ECO:0000256" key="4">
    <source>
        <dbReference type="ARBA" id="ARBA00022475"/>
    </source>
</evidence>
<evidence type="ECO:0000256" key="13">
    <source>
        <dbReference type="SAM" id="Phobius"/>
    </source>
</evidence>
<evidence type="ECO:0000259" key="14">
    <source>
        <dbReference type="Pfam" id="PF00520"/>
    </source>
</evidence>
<evidence type="ECO:0000256" key="3">
    <source>
        <dbReference type="ARBA" id="ARBA00022448"/>
    </source>
</evidence>
<dbReference type="OrthoDB" id="427456at2759"/>
<evidence type="ECO:0000256" key="9">
    <source>
        <dbReference type="ARBA" id="ARBA00023065"/>
    </source>
</evidence>
<sequence>MINNSSFLTDDSCQTTDLFAEEEKEDENDEYYLKQLQRFSVWIQDQGENVIPLDAKYARTRRLIARFLNTMAIHITIIVLASLDAVILIVVQLLTIEALRALLDKNSPKNLQTRLEDAQFGLECISISIISLFMIEITVKFFVFGPKHFCTHWMDVLDAVVTLVSLALDAFLIADHLLHITKNVEAFEAAAVLIIVFRLWRIVRIVNATLVGIHNAMYTKLHRMKQTEARLQCRIYQLERRLNKYNIPLPKNLENEHGEIGVPQQRRHRALHSHMKQMRNNSSKTLFKVGSDQTFDGLGSAYGTSTDLTDAA</sequence>
<evidence type="ECO:0000313" key="16">
    <source>
        <dbReference type="Proteomes" id="UP000748531"/>
    </source>
</evidence>
<evidence type="ECO:0000256" key="6">
    <source>
        <dbReference type="ARBA" id="ARBA00022882"/>
    </source>
</evidence>
<dbReference type="InterPro" id="IPR005821">
    <property type="entry name" value="Ion_trans_dom"/>
</dbReference>
<name>A0A8J4TP08_9TREM</name>
<dbReference type="InterPro" id="IPR027359">
    <property type="entry name" value="Volt_channel_dom_sf"/>
</dbReference>
<comment type="subcellular location">
    <subcellularLocation>
        <location evidence="1">Cell membrane</location>
        <topology evidence="1">Multi-pass membrane protein</topology>
    </subcellularLocation>
</comment>
<dbReference type="GO" id="GO:0034702">
    <property type="term" value="C:monoatomic ion channel complex"/>
    <property type="evidence" value="ECO:0007669"/>
    <property type="project" value="UniProtKB-KW"/>
</dbReference>
<feature type="transmembrane region" description="Helical" evidence="13">
    <location>
        <begin position="71"/>
        <end position="99"/>
    </location>
</feature>
<organism evidence="15 16">
    <name type="scientific">Paragonimus heterotremus</name>
    <dbReference type="NCBI Taxonomy" id="100268"/>
    <lineage>
        <taxon>Eukaryota</taxon>
        <taxon>Metazoa</taxon>
        <taxon>Spiralia</taxon>
        <taxon>Lophotrochozoa</taxon>
        <taxon>Platyhelminthes</taxon>
        <taxon>Trematoda</taxon>
        <taxon>Digenea</taxon>
        <taxon>Plagiorchiida</taxon>
        <taxon>Troglotremata</taxon>
        <taxon>Troglotrematidae</taxon>
        <taxon>Paragonimus</taxon>
    </lineage>
</organism>
<keyword evidence="10 13" id="KW-0472">Membrane</keyword>
<evidence type="ECO:0000256" key="2">
    <source>
        <dbReference type="ARBA" id="ARBA00015897"/>
    </source>
</evidence>
<feature type="domain" description="Ion transport" evidence="14">
    <location>
        <begin position="115"/>
        <end position="208"/>
    </location>
</feature>
<evidence type="ECO:0000256" key="11">
    <source>
        <dbReference type="ARBA" id="ARBA00023303"/>
    </source>
</evidence>